<feature type="region of interest" description="Disordered" evidence="1">
    <location>
        <begin position="198"/>
        <end position="218"/>
    </location>
</feature>
<sequence>MSSGHSDPEGWLVAGLAQSITVVTPVVFEAFVPKYGYIVGGAVGGVASDAIAGDIHNWDDVVESAIFGAGGFMMGGAIGKKIARGVAERKIADIRRQSVFDSMGDSQKKHVRAVMNAKGNEFGGLVGTFLAHNALPLAKWAGRPSVPTEDIGAGVLLPGMPDQLLMPGPAVLAAPIEAAYRAAVPILVDSWRQCGTGKDIATTSRPHPPTMRKPKGTGIPQYELTALNTEAAIKSLHGADTQTTVLVRQTEQNSTVTRGAITRVIDYLNRTAPLSPDGGMTQDEWTSHHLQHAAEAIQTTIADAARNAQNISDRIGRLIQSA</sequence>
<gene>
    <name evidence="2" type="ORF">F3087_26970</name>
</gene>
<reference evidence="2 3" key="1">
    <citation type="submission" date="2019-09" db="EMBL/GenBank/DDBJ databases">
        <authorList>
            <person name="Wang X."/>
        </authorList>
    </citation>
    <scope>NUCLEOTIDE SEQUENCE [LARGE SCALE GENOMIC DNA]</scope>
    <source>
        <strain evidence="2 3">CICC 11023</strain>
    </source>
</reference>
<dbReference type="Proteomes" id="UP000323876">
    <property type="component" value="Unassembled WGS sequence"/>
</dbReference>
<protein>
    <submittedName>
        <fullName evidence="2">Uncharacterized protein</fullName>
    </submittedName>
</protein>
<keyword evidence="3" id="KW-1185">Reference proteome</keyword>
<name>A0A5N0EFP0_9NOCA</name>
<evidence type="ECO:0000313" key="3">
    <source>
        <dbReference type="Proteomes" id="UP000323876"/>
    </source>
</evidence>
<dbReference type="EMBL" id="VXLC01000014">
    <property type="protein sequence ID" value="KAA8886231.1"/>
    <property type="molecule type" value="Genomic_DNA"/>
</dbReference>
<dbReference type="RefSeq" id="WP_150404802.1">
    <property type="nucleotide sequence ID" value="NZ_VXLC01000014.1"/>
</dbReference>
<evidence type="ECO:0000256" key="1">
    <source>
        <dbReference type="SAM" id="MobiDB-lite"/>
    </source>
</evidence>
<comment type="caution">
    <text evidence="2">The sequence shown here is derived from an EMBL/GenBank/DDBJ whole genome shotgun (WGS) entry which is preliminary data.</text>
</comment>
<dbReference type="AlphaFoldDB" id="A0A5N0EFP0"/>
<proteinExistence type="predicted"/>
<evidence type="ECO:0000313" key="2">
    <source>
        <dbReference type="EMBL" id="KAA8886231.1"/>
    </source>
</evidence>
<organism evidence="2 3">
    <name type="scientific">Nocardia colli</name>
    <dbReference type="NCBI Taxonomy" id="2545717"/>
    <lineage>
        <taxon>Bacteria</taxon>
        <taxon>Bacillati</taxon>
        <taxon>Actinomycetota</taxon>
        <taxon>Actinomycetes</taxon>
        <taxon>Mycobacteriales</taxon>
        <taxon>Nocardiaceae</taxon>
        <taxon>Nocardia</taxon>
    </lineage>
</organism>
<accession>A0A5N0EFP0</accession>